<feature type="compositionally biased region" description="Basic residues" evidence="1">
    <location>
        <begin position="130"/>
        <end position="142"/>
    </location>
</feature>
<organism evidence="2 3">
    <name type="scientific">Plectus sambesii</name>
    <dbReference type="NCBI Taxonomy" id="2011161"/>
    <lineage>
        <taxon>Eukaryota</taxon>
        <taxon>Metazoa</taxon>
        <taxon>Ecdysozoa</taxon>
        <taxon>Nematoda</taxon>
        <taxon>Chromadorea</taxon>
        <taxon>Plectida</taxon>
        <taxon>Plectina</taxon>
        <taxon>Plectoidea</taxon>
        <taxon>Plectidae</taxon>
        <taxon>Plectus</taxon>
    </lineage>
</organism>
<protein>
    <submittedName>
        <fullName evidence="3">Uncharacterized protein</fullName>
    </submittedName>
</protein>
<dbReference type="AlphaFoldDB" id="A0A914VF72"/>
<evidence type="ECO:0000313" key="3">
    <source>
        <dbReference type="WBParaSite" id="PSAMB.scaffold1904size26819.g15419.t1"/>
    </source>
</evidence>
<reference evidence="3" key="1">
    <citation type="submission" date="2022-11" db="UniProtKB">
        <authorList>
            <consortium name="WormBaseParasite"/>
        </authorList>
    </citation>
    <scope>IDENTIFICATION</scope>
</reference>
<feature type="region of interest" description="Disordered" evidence="1">
    <location>
        <begin position="248"/>
        <end position="288"/>
    </location>
</feature>
<feature type="compositionally biased region" description="Polar residues" evidence="1">
    <location>
        <begin position="250"/>
        <end position="284"/>
    </location>
</feature>
<sequence length="582" mass="64513">MQLSSSRGSKRIALETVPTLRTPNRRALPPARTSCAGLFSKGDLRYEYNIARLEQKYCSAEKQRERHYLVVNLDTLELVPNEDDLGEEERVTINADEVLQQIEQDVHDAFIVPFGEHDIATPADDTSPTPKKKAAHTRRRSPRSISPARSAVNIQFEKYYSKQRRHKGHHHKERLCRPSKRHSIEACLSSSGIPLKKHRDTNAWENESNASRSLSRRIEEDFGDDDNHSIRSGFISSPMARSAPVEKSALLTTPPVNETSSSARVLRSSNRQGSNRVASVYSSEADSKKTKASLDYDEMLSIDASTVTTNNALVRSVYSGQGKSAVKKRSNKKENGEVQRVAAGGGSPIVATRLVRHSFLVELEDGGRGMLDGRNSLGPPNVEDNEDDTVSIRSGFVTPGMKIVGASIRTPNEPCPSPSEPATVDVSQERRKRRMTSHGSLPSRDSLPCSPAYDSPKFYTFVTTRRPKKKGKRQTPLAINRREQKELEGSMALGESACSDKSESPNISGEFEPSLHDRQLASAATAAAQRVAIGCWISSVRRASETGQFDEDDNVRQFDRTIRQQHASAKQRNVYNNVGYGD</sequence>
<dbReference type="WBParaSite" id="PSAMB.scaffold1904size26819.g15419.t1">
    <property type="protein sequence ID" value="PSAMB.scaffold1904size26819.g15419.t1"/>
    <property type="gene ID" value="PSAMB.scaffold1904size26819.g15419"/>
</dbReference>
<feature type="region of interest" description="Disordered" evidence="1">
    <location>
        <begin position="409"/>
        <end position="512"/>
    </location>
</feature>
<name>A0A914VF72_9BILA</name>
<evidence type="ECO:0000313" key="2">
    <source>
        <dbReference type="Proteomes" id="UP000887566"/>
    </source>
</evidence>
<proteinExistence type="predicted"/>
<feature type="compositionally biased region" description="Polar residues" evidence="1">
    <location>
        <begin position="564"/>
        <end position="576"/>
    </location>
</feature>
<feature type="region of interest" description="Disordered" evidence="1">
    <location>
        <begin position="118"/>
        <end position="148"/>
    </location>
</feature>
<evidence type="ECO:0000256" key="1">
    <source>
        <dbReference type="SAM" id="MobiDB-lite"/>
    </source>
</evidence>
<accession>A0A914VF72</accession>
<dbReference type="Proteomes" id="UP000887566">
    <property type="component" value="Unplaced"/>
</dbReference>
<keyword evidence="2" id="KW-1185">Reference proteome</keyword>
<feature type="region of interest" description="Disordered" evidence="1">
    <location>
        <begin position="563"/>
        <end position="582"/>
    </location>
</feature>